<dbReference type="GO" id="GO:0012505">
    <property type="term" value="C:endomembrane system"/>
    <property type="evidence" value="ECO:0007669"/>
    <property type="project" value="TreeGrafter"/>
</dbReference>
<evidence type="ECO:0000313" key="3">
    <source>
        <dbReference type="EMBL" id="KAA6386013.1"/>
    </source>
</evidence>
<feature type="compositionally biased region" description="Acidic residues" evidence="2">
    <location>
        <begin position="176"/>
        <end position="197"/>
    </location>
</feature>
<protein>
    <submittedName>
        <fullName evidence="3">Uncharacterized protein</fullName>
    </submittedName>
</protein>
<name>A0A5J4VUJ1_9EUKA</name>
<comment type="similarity">
    <text evidence="1">Belongs to the CDK5RAP3 family.</text>
</comment>
<evidence type="ECO:0000313" key="4">
    <source>
        <dbReference type="Proteomes" id="UP000324800"/>
    </source>
</evidence>
<dbReference type="PANTHER" id="PTHR14894">
    <property type="entry name" value="CDK5 REGULATORY SUBUNIT-ASSOCIATED PROTEIN 3"/>
    <property type="match status" value="1"/>
</dbReference>
<reference evidence="3 4" key="1">
    <citation type="submission" date="2019-03" db="EMBL/GenBank/DDBJ databases">
        <title>Single cell metagenomics reveals metabolic interactions within the superorganism composed of flagellate Streblomastix strix and complex community of Bacteroidetes bacteria on its surface.</title>
        <authorList>
            <person name="Treitli S.C."/>
            <person name="Kolisko M."/>
            <person name="Husnik F."/>
            <person name="Keeling P."/>
            <person name="Hampl V."/>
        </authorList>
    </citation>
    <scope>NUCLEOTIDE SEQUENCE [LARGE SCALE GENOMIC DNA]</scope>
    <source>
        <strain evidence="3">ST1C</strain>
    </source>
</reference>
<feature type="compositionally biased region" description="Basic and acidic residues" evidence="2">
    <location>
        <begin position="153"/>
        <end position="175"/>
    </location>
</feature>
<dbReference type="Pfam" id="PF05600">
    <property type="entry name" value="CDK5RAP3"/>
    <property type="match status" value="2"/>
</dbReference>
<accession>A0A5J4VUJ1</accession>
<dbReference type="AlphaFoldDB" id="A0A5J4VUJ1"/>
<dbReference type="GO" id="GO:0007346">
    <property type="term" value="P:regulation of mitotic cell cycle"/>
    <property type="evidence" value="ECO:0007669"/>
    <property type="project" value="TreeGrafter"/>
</dbReference>
<dbReference type="PANTHER" id="PTHR14894:SF0">
    <property type="entry name" value="CDK5 REGULATORY SUBUNIT-ASSOCIATED PROTEIN 3"/>
    <property type="match status" value="1"/>
</dbReference>
<dbReference type="Proteomes" id="UP000324800">
    <property type="component" value="Unassembled WGS sequence"/>
</dbReference>
<comment type="caution">
    <text evidence="3">The sequence shown here is derived from an EMBL/GenBank/DDBJ whole genome shotgun (WGS) entry which is preliminary data.</text>
</comment>
<sequence length="421" mass="48236">MISRLIQQDIPFARKSIQKCLFEIESLQRKRTEQLQSAAGFMKEYEMQCSSLGVRAASNSEQIRTQLLQQVPQMQGILARAIQQISQSQKLKDATILYVKFANSIVEHDKLERVHKVPLCTLRRAQSISNEVLSQITSSQTALPSNITNQAEVNEKQSNDVKQQADNDKQNKNKENDDDLIIEDEGIQEVNDSEDNSIQDIKKEDKQNTDQQFVDQLSQPELRKSLLRDLNELHYFLSQRISESTSSLSSQSNFSSLFSSKLTQRNSRITSENNQQSEDDTQIEIDEDSAWRSYTLDSSDIALSLSVLNEMQRSVQRAVDALSERRLVQLSLMYNSKRYVSRLIQQLQLRKEGSLRVQQLAAKTDGIINNMQNTLKQKKDVLNSIIERTKSISSNLEESINKLPNMEKRLAILGIPQRQRD</sequence>
<organism evidence="3 4">
    <name type="scientific">Streblomastix strix</name>
    <dbReference type="NCBI Taxonomy" id="222440"/>
    <lineage>
        <taxon>Eukaryota</taxon>
        <taxon>Metamonada</taxon>
        <taxon>Preaxostyla</taxon>
        <taxon>Oxymonadida</taxon>
        <taxon>Streblomastigidae</taxon>
        <taxon>Streblomastix</taxon>
    </lineage>
</organism>
<dbReference type="InterPro" id="IPR008491">
    <property type="entry name" value="CDK5RAP3"/>
</dbReference>
<evidence type="ECO:0000256" key="2">
    <source>
        <dbReference type="SAM" id="MobiDB-lite"/>
    </source>
</evidence>
<proteinExistence type="inferred from homology"/>
<dbReference type="EMBL" id="SNRW01004999">
    <property type="protein sequence ID" value="KAA6386013.1"/>
    <property type="molecule type" value="Genomic_DNA"/>
</dbReference>
<evidence type="ECO:0000256" key="1">
    <source>
        <dbReference type="ARBA" id="ARBA00007478"/>
    </source>
</evidence>
<gene>
    <name evidence="3" type="ORF">EZS28_018462</name>
</gene>
<feature type="region of interest" description="Disordered" evidence="2">
    <location>
        <begin position="152"/>
        <end position="197"/>
    </location>
</feature>